<gene>
    <name evidence="4" type="ORF">E7Z57_19975</name>
    <name evidence="3" type="ORF">RUN39_v1_1260003</name>
</gene>
<reference evidence="4 5" key="2">
    <citation type="submission" date="2019-04" db="EMBL/GenBank/DDBJ databases">
        <title>Complete Genome of UW386 and Higher Quality Genome of UW700.</title>
        <authorList>
            <person name="Jacobs J."/>
            <person name="Perez A."/>
            <person name="Steidl O."/>
            <person name="Allen C."/>
        </authorList>
    </citation>
    <scope>NUCLEOTIDE SEQUENCE [LARGE SCALE GENOMIC DNA]</scope>
    <source>
        <strain evidence="4 5">UW386</strain>
        <plasmid evidence="4">pUW386</plasmid>
        <plasmid evidence="5">puw386</plasmid>
    </source>
</reference>
<dbReference type="SUPFAM" id="SSF143120">
    <property type="entry name" value="YefM-like"/>
    <property type="match status" value="1"/>
</dbReference>
<accession>A0A0S4TZ85</accession>
<dbReference type="Pfam" id="PF02604">
    <property type="entry name" value="PhdYeFM_antitox"/>
    <property type="match status" value="1"/>
</dbReference>
<evidence type="ECO:0000313" key="4">
    <source>
        <dbReference type="EMBL" id="QCX51360.1"/>
    </source>
</evidence>
<keyword evidence="4" id="KW-0614">Plasmid</keyword>
<evidence type="ECO:0000256" key="1">
    <source>
        <dbReference type="ARBA" id="ARBA00009981"/>
    </source>
</evidence>
<evidence type="ECO:0000256" key="2">
    <source>
        <dbReference type="RuleBase" id="RU362080"/>
    </source>
</evidence>
<dbReference type="EMBL" id="CP039340">
    <property type="protein sequence ID" value="QCX51360.1"/>
    <property type="molecule type" value="Genomic_DNA"/>
</dbReference>
<dbReference type="NCBIfam" id="TIGR01552">
    <property type="entry name" value="phd_fam"/>
    <property type="match status" value="1"/>
</dbReference>
<dbReference type="AlphaFoldDB" id="A0A0S4TZ85"/>
<dbReference type="InterPro" id="IPR006442">
    <property type="entry name" value="Antitoxin_Phd/YefM"/>
</dbReference>
<organism evidence="3">
    <name type="scientific">Ralstonia solanacearum</name>
    <name type="common">Pseudomonas solanacearum</name>
    <dbReference type="NCBI Taxonomy" id="305"/>
    <lineage>
        <taxon>Bacteria</taxon>
        <taxon>Pseudomonadati</taxon>
        <taxon>Pseudomonadota</taxon>
        <taxon>Betaproteobacteria</taxon>
        <taxon>Burkholderiales</taxon>
        <taxon>Burkholderiaceae</taxon>
        <taxon>Ralstonia</taxon>
        <taxon>Ralstonia solanacearum species complex</taxon>
    </lineage>
</organism>
<sequence length="106" mass="11751">MPIALTTFSARDAKTRFGEVLDEALSQPVGITRHERLTAYVVSKRLFDTLVSRVQELEDQLWLARADQARNEGFASSEAVNAVLSNFLDLSNDQKNKHDEAGSKGS</sequence>
<evidence type="ECO:0000313" key="5">
    <source>
        <dbReference type="Proteomes" id="UP000310553"/>
    </source>
</evidence>
<evidence type="ECO:0000313" key="3">
    <source>
        <dbReference type="EMBL" id="CUV15314.1"/>
    </source>
</evidence>
<geneLocation type="plasmid" evidence="5">
    <name>puw386</name>
</geneLocation>
<reference evidence="3" key="1">
    <citation type="submission" date="2015-10" db="EMBL/GenBank/DDBJ databases">
        <authorList>
            <person name="Gilbert D.G."/>
        </authorList>
    </citation>
    <scope>NUCLEOTIDE SEQUENCE</scope>
    <source>
        <strain evidence="3">Phyl III-seqv23</strain>
    </source>
</reference>
<protein>
    <recommendedName>
        <fullName evidence="2">Antitoxin</fullName>
    </recommendedName>
</protein>
<comment type="function">
    <text evidence="2">Antitoxin component of a type II toxin-antitoxin (TA) system.</text>
</comment>
<dbReference type="InterPro" id="IPR036165">
    <property type="entry name" value="YefM-like_sf"/>
</dbReference>
<geneLocation type="plasmid" evidence="4">
    <name>pUW386</name>
</geneLocation>
<dbReference type="Gene3D" id="3.40.1620.10">
    <property type="entry name" value="YefM-like domain"/>
    <property type="match status" value="1"/>
</dbReference>
<name>A0A0S4TZ85_RALSL</name>
<dbReference type="EMBL" id="LN899819">
    <property type="protein sequence ID" value="CUV15314.1"/>
    <property type="molecule type" value="Genomic_DNA"/>
</dbReference>
<dbReference type="Proteomes" id="UP000310553">
    <property type="component" value="Plasmid pUW386"/>
</dbReference>
<comment type="similarity">
    <text evidence="1 2">Belongs to the phD/YefM antitoxin family.</text>
</comment>
<proteinExistence type="inferred from homology"/>